<dbReference type="SUPFAM" id="SSF46689">
    <property type="entry name" value="Homeodomain-like"/>
    <property type="match status" value="2"/>
</dbReference>
<feature type="domain" description="HTH araC/xylS-type" evidence="9">
    <location>
        <begin position="423"/>
        <end position="521"/>
    </location>
</feature>
<name>A0A7X0SRE3_9BACL</name>
<comment type="subcellular location">
    <subcellularLocation>
        <location evidence="1">Cytoplasm</location>
    </subcellularLocation>
</comment>
<evidence type="ECO:0000313" key="12">
    <source>
        <dbReference type="Proteomes" id="UP000564644"/>
    </source>
</evidence>
<evidence type="ECO:0000256" key="3">
    <source>
        <dbReference type="ARBA" id="ARBA00022553"/>
    </source>
</evidence>
<sequence length="523" mass="60828">MKTIVIIDDDPNVLEGMRESIPWEKLAVRWLGEAIDGREGLHLIRELQPDIVLTDINMPVMNGLEMIAILREEGYAGKFVILSGYSDFEYARQAVRLRVDDYLSKPVTLESLKTVLSSVTERLEQDRSTESEYRQLQDQIKRYKPFVIQEWLKSAVTGSVSEYSDELPEIREIVAGWNGRDHRLLGLDLPFDHRWEAWERERNLLRFAVQNVTCEMVGKTFSSFDYVELHSRRFIVILHGEPGRPVRSREREAERLKAELASYLSTQLKVPATLELSPVLEDWRGIPEAFKRMFEQPEMAATPFSSPERSFRFYQELAYAIRRGHEEEARKIIDDFIGRHDSGCVFDEQGLKIWGAELWATLAYSLYDLGIELSLIAPTFDPTADMGEDVSPEMLRQWLERIVETITRSAYWTDNVKHRQIIDFAVRYVHEHYHENLTLGVLAEEIQISKNYLGQIFRNGVGETFNQYVTRVRMEKARQMILEGKLYIYEIAMKVGYTNVPYFSSQFKKYIGVNPADVLKNKS</sequence>
<dbReference type="PANTHER" id="PTHR42713:SF3">
    <property type="entry name" value="TRANSCRIPTIONAL REGULATORY PROTEIN HPTR"/>
    <property type="match status" value="1"/>
</dbReference>
<dbReference type="PANTHER" id="PTHR42713">
    <property type="entry name" value="HISTIDINE KINASE-RELATED"/>
    <property type="match status" value="1"/>
</dbReference>
<dbReference type="SUPFAM" id="SSF52172">
    <property type="entry name" value="CheY-like"/>
    <property type="match status" value="1"/>
</dbReference>
<dbReference type="Gene3D" id="1.10.10.60">
    <property type="entry name" value="Homeodomain-like"/>
    <property type="match status" value="2"/>
</dbReference>
<proteinExistence type="predicted"/>
<evidence type="ECO:0000256" key="7">
    <source>
        <dbReference type="ARBA" id="ARBA00023163"/>
    </source>
</evidence>
<dbReference type="EMBL" id="JACJVO010000036">
    <property type="protein sequence ID" value="MBB6734727.1"/>
    <property type="molecule type" value="Genomic_DNA"/>
</dbReference>
<dbReference type="Pfam" id="PF12833">
    <property type="entry name" value="HTH_18"/>
    <property type="match status" value="1"/>
</dbReference>
<evidence type="ECO:0000256" key="5">
    <source>
        <dbReference type="ARBA" id="ARBA00023015"/>
    </source>
</evidence>
<evidence type="ECO:0000313" key="11">
    <source>
        <dbReference type="EMBL" id="MBB6734727.1"/>
    </source>
</evidence>
<dbReference type="GO" id="GO:0000160">
    <property type="term" value="P:phosphorelay signal transduction system"/>
    <property type="evidence" value="ECO:0007669"/>
    <property type="project" value="UniProtKB-KW"/>
</dbReference>
<dbReference type="GO" id="GO:0005737">
    <property type="term" value="C:cytoplasm"/>
    <property type="evidence" value="ECO:0007669"/>
    <property type="project" value="UniProtKB-SubCell"/>
</dbReference>
<dbReference type="SMART" id="SM00342">
    <property type="entry name" value="HTH_ARAC"/>
    <property type="match status" value="1"/>
</dbReference>
<evidence type="ECO:0000256" key="4">
    <source>
        <dbReference type="ARBA" id="ARBA00023012"/>
    </source>
</evidence>
<gene>
    <name evidence="11" type="ORF">H7C18_27755</name>
</gene>
<keyword evidence="12" id="KW-1185">Reference proteome</keyword>
<dbReference type="InterPro" id="IPR011006">
    <property type="entry name" value="CheY-like_superfamily"/>
</dbReference>
<dbReference type="Pfam" id="PF00072">
    <property type="entry name" value="Response_reg"/>
    <property type="match status" value="1"/>
</dbReference>
<keyword evidence="5" id="KW-0805">Transcription regulation</keyword>
<dbReference type="InterPro" id="IPR018060">
    <property type="entry name" value="HTH_AraC"/>
</dbReference>
<dbReference type="PROSITE" id="PS01124">
    <property type="entry name" value="HTH_ARAC_FAMILY_2"/>
    <property type="match status" value="1"/>
</dbReference>
<keyword evidence="7" id="KW-0804">Transcription</keyword>
<comment type="caution">
    <text evidence="11">The sequence shown here is derived from an EMBL/GenBank/DDBJ whole genome shotgun (WGS) entry which is preliminary data.</text>
</comment>
<protein>
    <submittedName>
        <fullName evidence="11">Response regulator transcription factor</fullName>
    </submittedName>
</protein>
<dbReference type="AlphaFoldDB" id="A0A7X0SRE3"/>
<evidence type="ECO:0000256" key="8">
    <source>
        <dbReference type="PROSITE-ProRule" id="PRU00169"/>
    </source>
</evidence>
<evidence type="ECO:0000256" key="6">
    <source>
        <dbReference type="ARBA" id="ARBA00023125"/>
    </source>
</evidence>
<dbReference type="SMART" id="SM00448">
    <property type="entry name" value="REC"/>
    <property type="match status" value="1"/>
</dbReference>
<dbReference type="InterPro" id="IPR001789">
    <property type="entry name" value="Sig_transdc_resp-reg_receiver"/>
</dbReference>
<dbReference type="InterPro" id="IPR009057">
    <property type="entry name" value="Homeodomain-like_sf"/>
</dbReference>
<dbReference type="PROSITE" id="PS00041">
    <property type="entry name" value="HTH_ARAC_FAMILY_1"/>
    <property type="match status" value="1"/>
</dbReference>
<accession>A0A7X0SRE3</accession>
<reference evidence="11 12" key="1">
    <citation type="submission" date="2020-08" db="EMBL/GenBank/DDBJ databases">
        <title>Cohnella phylogeny.</title>
        <authorList>
            <person name="Dunlap C."/>
        </authorList>
    </citation>
    <scope>NUCLEOTIDE SEQUENCE [LARGE SCALE GENOMIC DNA]</scope>
    <source>
        <strain evidence="11 12">CBP 2801</strain>
    </source>
</reference>
<dbReference type="InterPro" id="IPR018062">
    <property type="entry name" value="HTH_AraC-typ_CS"/>
</dbReference>
<dbReference type="InterPro" id="IPR051552">
    <property type="entry name" value="HptR"/>
</dbReference>
<keyword evidence="4" id="KW-0902">Two-component regulatory system</keyword>
<evidence type="ECO:0000259" key="10">
    <source>
        <dbReference type="PROSITE" id="PS50110"/>
    </source>
</evidence>
<feature type="modified residue" description="4-aspartylphosphate" evidence="8">
    <location>
        <position position="55"/>
    </location>
</feature>
<dbReference type="Gene3D" id="3.40.50.2300">
    <property type="match status" value="1"/>
</dbReference>
<evidence type="ECO:0000256" key="1">
    <source>
        <dbReference type="ARBA" id="ARBA00004496"/>
    </source>
</evidence>
<dbReference type="RefSeq" id="WP_185132385.1">
    <property type="nucleotide sequence ID" value="NZ_JACJVO010000036.1"/>
</dbReference>
<dbReference type="Proteomes" id="UP000564644">
    <property type="component" value="Unassembled WGS sequence"/>
</dbReference>
<feature type="domain" description="Response regulatory" evidence="10">
    <location>
        <begin position="3"/>
        <end position="120"/>
    </location>
</feature>
<keyword evidence="3 8" id="KW-0597">Phosphoprotein</keyword>
<evidence type="ECO:0000256" key="2">
    <source>
        <dbReference type="ARBA" id="ARBA00022490"/>
    </source>
</evidence>
<evidence type="ECO:0000259" key="9">
    <source>
        <dbReference type="PROSITE" id="PS01124"/>
    </source>
</evidence>
<dbReference type="GO" id="GO:0043565">
    <property type="term" value="F:sequence-specific DNA binding"/>
    <property type="evidence" value="ECO:0007669"/>
    <property type="project" value="InterPro"/>
</dbReference>
<organism evidence="11 12">
    <name type="scientific">Cohnella zeiphila</name>
    <dbReference type="NCBI Taxonomy" id="2761120"/>
    <lineage>
        <taxon>Bacteria</taxon>
        <taxon>Bacillati</taxon>
        <taxon>Bacillota</taxon>
        <taxon>Bacilli</taxon>
        <taxon>Bacillales</taxon>
        <taxon>Paenibacillaceae</taxon>
        <taxon>Cohnella</taxon>
    </lineage>
</organism>
<dbReference type="PROSITE" id="PS50110">
    <property type="entry name" value="RESPONSE_REGULATORY"/>
    <property type="match status" value="1"/>
</dbReference>
<dbReference type="CDD" id="cd17536">
    <property type="entry name" value="REC_YesN-like"/>
    <property type="match status" value="1"/>
</dbReference>
<dbReference type="GO" id="GO:0003700">
    <property type="term" value="F:DNA-binding transcription factor activity"/>
    <property type="evidence" value="ECO:0007669"/>
    <property type="project" value="InterPro"/>
</dbReference>
<keyword evidence="2" id="KW-0963">Cytoplasm</keyword>
<keyword evidence="6" id="KW-0238">DNA-binding</keyword>